<protein>
    <recommendedName>
        <fullName evidence="2">Helix-turn-helix domain-containing protein</fullName>
    </recommendedName>
</protein>
<evidence type="ECO:0008006" key="2">
    <source>
        <dbReference type="Google" id="ProtNLM"/>
    </source>
</evidence>
<gene>
    <name evidence="1" type="ORF">Elusimicrob1349_1000</name>
</gene>
<organism evidence="1">
    <name type="scientific">uncultured Elusimicrobia bacterium</name>
    <dbReference type="NCBI Taxonomy" id="699876"/>
    <lineage>
        <taxon>Bacteria</taxon>
        <taxon>Pseudomonadati</taxon>
        <taxon>Elusimicrobiota</taxon>
        <taxon>Elusimicrobia</taxon>
        <taxon>environmental samples</taxon>
    </lineage>
</organism>
<reference evidence="1" key="1">
    <citation type="journal article" date="2020" name="J. ISSAAS">
        <title>Lactobacilli and other gastrointestinal microbiota of Peromyscus leucopus, reservoir host for agents of Lyme disease and other zoonoses in North America.</title>
        <authorList>
            <person name="Milovic A."/>
            <person name="Bassam K."/>
            <person name="Shao H."/>
            <person name="Chatzistamou I."/>
            <person name="Tufts D.M."/>
            <person name="Diuk-Wasser M."/>
            <person name="Barbour A.G."/>
        </authorList>
    </citation>
    <scope>NUCLEOTIDE SEQUENCE</scope>
    <source>
        <strain evidence="1">LL30</strain>
    </source>
</reference>
<name>A0A650ELP0_9BACT</name>
<accession>A0A650ELP0</accession>
<dbReference type="AlphaFoldDB" id="A0A650ELP0"/>
<dbReference type="EMBL" id="MN577571">
    <property type="protein sequence ID" value="QGT50630.1"/>
    <property type="molecule type" value="Genomic_DNA"/>
</dbReference>
<sequence>MSKGFVKVWRCEEDIPGLWDNPGIFCVYHKLKMLAARPGWNLSAPWTVLAKRMSVSANTLQKAVAELAKMGLVRADKTAGGITRLTLVYADEEPDLDILMGAKHGAGKEAQTRGAALGCISKIDMPEKVKMSKFDMPQMSKIDMPSSLYKQEVKANKKTTPTTPPTTLFDGGFAAFWDVYPNKKAKDRAIKRWNRGNYAANVILPVLERQLQLRDWVKENGRFVPRADAYLNQRRWEDELPVGEESYILDFKQPKTERETTLLHWLEAVNPTLLNYDNQKINGVFESDRADFEEIVVRCGGDVQTAFDVMRHGWRCGCNSMRGICERVPAYLDELRRIKK</sequence>
<proteinExistence type="predicted"/>
<evidence type="ECO:0000313" key="1">
    <source>
        <dbReference type="EMBL" id="QGT50630.1"/>
    </source>
</evidence>